<dbReference type="Pfam" id="PF02021">
    <property type="entry name" value="UPF0102"/>
    <property type="match status" value="1"/>
</dbReference>
<dbReference type="OrthoDB" id="9802516at2"/>
<dbReference type="Gene3D" id="3.40.1350.10">
    <property type="match status" value="1"/>
</dbReference>
<accession>A0A6N2RDQ2</accession>
<dbReference type="NCBIfam" id="NF009150">
    <property type="entry name" value="PRK12497.1-3"/>
    <property type="match status" value="1"/>
</dbReference>
<dbReference type="CDD" id="cd20736">
    <property type="entry name" value="PoNe_Nuclease"/>
    <property type="match status" value="1"/>
</dbReference>
<dbReference type="EMBL" id="CACRSS010000001">
    <property type="protein sequence ID" value="VYS78241.1"/>
    <property type="molecule type" value="Genomic_DNA"/>
</dbReference>
<dbReference type="GO" id="GO:0003676">
    <property type="term" value="F:nucleic acid binding"/>
    <property type="evidence" value="ECO:0007669"/>
    <property type="project" value="InterPro"/>
</dbReference>
<evidence type="ECO:0000313" key="3">
    <source>
        <dbReference type="EMBL" id="VYS78241.1"/>
    </source>
</evidence>
<evidence type="ECO:0000256" key="1">
    <source>
        <dbReference type="ARBA" id="ARBA00006738"/>
    </source>
</evidence>
<dbReference type="AlphaFoldDB" id="A0A6N2RDQ2"/>
<comment type="similarity">
    <text evidence="1 2">Belongs to the UPF0102 family.</text>
</comment>
<dbReference type="PANTHER" id="PTHR34039:SF1">
    <property type="entry name" value="UPF0102 PROTEIN YRAN"/>
    <property type="match status" value="1"/>
</dbReference>
<reference evidence="3" key="1">
    <citation type="submission" date="2019-11" db="EMBL/GenBank/DDBJ databases">
        <authorList>
            <person name="Feng L."/>
        </authorList>
    </citation>
    <scope>NUCLEOTIDE SEQUENCE</scope>
    <source>
        <strain evidence="3">AMuciniphilaLFYP55</strain>
    </source>
</reference>
<proteinExistence type="inferred from homology"/>
<dbReference type="InterPro" id="IPR003509">
    <property type="entry name" value="UPF0102_YraN-like"/>
</dbReference>
<dbReference type="PANTHER" id="PTHR34039">
    <property type="entry name" value="UPF0102 PROTEIN YRAN"/>
    <property type="match status" value="1"/>
</dbReference>
<organism evidence="3">
    <name type="scientific">Akkermansia muciniphila</name>
    <dbReference type="NCBI Taxonomy" id="239935"/>
    <lineage>
        <taxon>Bacteria</taxon>
        <taxon>Pseudomonadati</taxon>
        <taxon>Verrucomicrobiota</taxon>
        <taxon>Verrucomicrobiia</taxon>
        <taxon>Verrucomicrobiales</taxon>
        <taxon>Akkermansiaceae</taxon>
        <taxon>Akkermansia</taxon>
    </lineage>
</organism>
<protein>
    <recommendedName>
        <fullName evidence="2">UPF0102 protein AMLFYP55_00337</fullName>
    </recommendedName>
</protein>
<dbReference type="InterPro" id="IPR011856">
    <property type="entry name" value="tRNA_endonuc-like_dom_sf"/>
</dbReference>
<gene>
    <name evidence="3" type="ORF">AMLFYP55_00337</name>
</gene>
<name>A0A6N2RDQ2_9BACT</name>
<sequence>MYGELAAASFLRGEGFSVLRRNWRPVRGGELDLVCRDGNCLVFVEVKTRTGNSYGGARRAVDARKRALIRRGAAEWLRQLPEPVPSRYDIVEVLYREGKPPEFRHIRGAFREKDLPAS</sequence>
<dbReference type="GeneID" id="84024568"/>
<dbReference type="HAMAP" id="MF_00048">
    <property type="entry name" value="UPF0102"/>
    <property type="match status" value="1"/>
</dbReference>
<dbReference type="RefSeq" id="WP_102722848.1">
    <property type="nucleotide sequence ID" value="NZ_CACRSS010000001.1"/>
</dbReference>
<dbReference type="InterPro" id="IPR011335">
    <property type="entry name" value="Restrct_endonuc-II-like"/>
</dbReference>
<evidence type="ECO:0000256" key="2">
    <source>
        <dbReference type="HAMAP-Rule" id="MF_00048"/>
    </source>
</evidence>
<dbReference type="SUPFAM" id="SSF52980">
    <property type="entry name" value="Restriction endonuclease-like"/>
    <property type="match status" value="1"/>
</dbReference>